<feature type="transmembrane region" description="Helical" evidence="1">
    <location>
        <begin position="487"/>
        <end position="507"/>
    </location>
</feature>
<feature type="transmembrane region" description="Helical" evidence="1">
    <location>
        <begin position="562"/>
        <end position="582"/>
    </location>
</feature>
<feature type="transmembrane region" description="Helical" evidence="1">
    <location>
        <begin position="423"/>
        <end position="442"/>
    </location>
</feature>
<dbReference type="Pfam" id="PF06161">
    <property type="entry name" value="DUF975"/>
    <property type="match status" value="1"/>
</dbReference>
<sequence>MMNRKIMKKAAKRNLKKHYWIFLAACLIAAFLNVEFSGTLSFAQVNVEPAQEAEGSPSSGNTAFKQAGAWDVMNDILSGNEKEGKQLSEQIRQAQIQQSGQANPAFGRSRGVLAQAVNSITSGSLFVTIASAVNGMVKSKEVALLILIGLSMTLMLGFWFFITNVYTVISRRIFLEGRNFEIVPIQRFLFLFRVRKWTKAAWTMLVKYIYEFLWSLTVIGGIIKRYSYYMVPYIVAENPDISAKNAIRLSRKMMNGHKWECFVFELSFLGWSMLGAVTMGLSQVLYSNPYRVASFTEYYVTLRKMAKERNIPEAQQLNDIYLYRPAGREALDLAYADVIAVMEKPKKEIDDLKGIRKFFADYLGILLFPSAKEREYEEDQAERTRIFALQRAVEGKCYPSRLDPIPEMAKRQKVETVHYMRHYTVWSLILLFFIFSCIGWVWEVSLHLVNDGEFVNRGVLHGPWLPIYGSGGVLILTVLNKFRKNPAAEFVAIVVLCGVVEYFTSYYLEVTQGKKWWDYSGYFLNLNGRICAEGLLVFGVGGMAIVYALAPVLDNFIRRQKLKVVIPACLVLLGAYVGDAAYSSEHPNAGKGITDYQSRAVRLDTYANK</sequence>
<reference evidence="2 3" key="1">
    <citation type="submission" date="2019-08" db="EMBL/GenBank/DDBJ databases">
        <title>In-depth cultivation of the pig gut microbiome towards novel bacterial diversity and tailored functional studies.</title>
        <authorList>
            <person name="Wylensek D."/>
            <person name="Hitch T.C.A."/>
            <person name="Clavel T."/>
        </authorList>
    </citation>
    <scope>NUCLEOTIDE SEQUENCE [LARGE SCALE GENOMIC DNA]</scope>
    <source>
        <strain evidence="2 3">BL-389-WT-3D</strain>
    </source>
</reference>
<feature type="transmembrane region" description="Helical" evidence="1">
    <location>
        <begin position="462"/>
        <end position="480"/>
    </location>
</feature>
<dbReference type="PANTHER" id="PTHR40076">
    <property type="entry name" value="MEMBRANE PROTEIN-RELATED"/>
    <property type="match status" value="1"/>
</dbReference>
<feature type="transmembrane region" description="Helical" evidence="1">
    <location>
        <begin position="527"/>
        <end position="550"/>
    </location>
</feature>
<feature type="transmembrane region" description="Helical" evidence="1">
    <location>
        <begin position="205"/>
        <end position="223"/>
    </location>
</feature>
<evidence type="ECO:0000313" key="3">
    <source>
        <dbReference type="Proteomes" id="UP000462363"/>
    </source>
</evidence>
<comment type="caution">
    <text evidence="2">The sequence shown here is derived from an EMBL/GenBank/DDBJ whole genome shotgun (WGS) entry which is preliminary data.</text>
</comment>
<keyword evidence="1" id="KW-0472">Membrane</keyword>
<organism evidence="2 3">
    <name type="scientific">Clostridium scindens (strain JCM 10418 / VPI 12708)</name>
    <dbReference type="NCBI Taxonomy" id="29347"/>
    <lineage>
        <taxon>Bacteria</taxon>
        <taxon>Bacillati</taxon>
        <taxon>Bacillota</taxon>
        <taxon>Clostridia</taxon>
        <taxon>Lachnospirales</taxon>
        <taxon>Lachnospiraceae</taxon>
    </lineage>
</organism>
<keyword evidence="1" id="KW-0812">Transmembrane</keyword>
<evidence type="ECO:0000256" key="1">
    <source>
        <dbReference type="SAM" id="Phobius"/>
    </source>
</evidence>
<gene>
    <name evidence="2" type="ORF">FYJ37_15705</name>
</gene>
<dbReference type="EMBL" id="VUMB01000048">
    <property type="protein sequence ID" value="MSS41734.1"/>
    <property type="molecule type" value="Genomic_DNA"/>
</dbReference>
<accession>A0A844FDL7</accession>
<keyword evidence="1" id="KW-1133">Transmembrane helix</keyword>
<evidence type="ECO:0000313" key="2">
    <source>
        <dbReference type="EMBL" id="MSS41734.1"/>
    </source>
</evidence>
<dbReference type="AlphaFoldDB" id="A0A844FDL7"/>
<dbReference type="PANTHER" id="PTHR40076:SF1">
    <property type="entry name" value="MEMBRANE PROTEIN"/>
    <property type="match status" value="1"/>
</dbReference>
<protein>
    <submittedName>
        <fullName evidence="2">DUF975 family protein</fullName>
    </submittedName>
</protein>
<proteinExistence type="predicted"/>
<dbReference type="Pfam" id="PF06541">
    <property type="entry name" value="ABC_trans_CmpB"/>
    <property type="match status" value="1"/>
</dbReference>
<name>A0A844FDL7_CLOSV</name>
<dbReference type="InterPro" id="IPR010380">
    <property type="entry name" value="DUF975"/>
</dbReference>
<dbReference type="RefSeq" id="WP_154322183.1">
    <property type="nucleotide sequence ID" value="NZ_AP024846.1"/>
</dbReference>
<feature type="transmembrane region" description="Helical" evidence="1">
    <location>
        <begin position="142"/>
        <end position="162"/>
    </location>
</feature>
<dbReference type="Proteomes" id="UP000462363">
    <property type="component" value="Unassembled WGS sequence"/>
</dbReference>
<dbReference type="InterPro" id="IPR010540">
    <property type="entry name" value="CmpB_TMEM229"/>
</dbReference>